<dbReference type="Proteomes" id="UP000326759">
    <property type="component" value="Unassembled WGS sequence"/>
</dbReference>
<proteinExistence type="predicted"/>
<sequence>MTLGSEMTFWGHFKNISVKMNKYHLFSSFKNITPLLHQLNQFKKILLLPSTYSYNTPARPLIKLHKDIQNITINKSEECKKNFSNSANSIQVNCSKLYTIQRADITNGECFQNIYLPLNFPCLAI</sequence>
<name>A0A5N5T6G5_9CRUS</name>
<keyword evidence="2" id="KW-1185">Reference proteome</keyword>
<evidence type="ECO:0000313" key="1">
    <source>
        <dbReference type="EMBL" id="KAB7501847.1"/>
    </source>
</evidence>
<dbReference type="AlphaFoldDB" id="A0A5N5T6G5"/>
<comment type="caution">
    <text evidence="1">The sequence shown here is derived from an EMBL/GenBank/DDBJ whole genome shotgun (WGS) entry which is preliminary data.</text>
</comment>
<dbReference type="EMBL" id="SEYY01009327">
    <property type="protein sequence ID" value="KAB7501847.1"/>
    <property type="molecule type" value="Genomic_DNA"/>
</dbReference>
<evidence type="ECO:0000313" key="2">
    <source>
        <dbReference type="Proteomes" id="UP000326759"/>
    </source>
</evidence>
<protein>
    <submittedName>
        <fullName evidence="1">Uncharacterized protein</fullName>
    </submittedName>
</protein>
<reference evidence="1 2" key="1">
    <citation type="journal article" date="2019" name="PLoS Biol.">
        <title>Sex chromosomes control vertical transmission of feminizing Wolbachia symbionts in an isopod.</title>
        <authorList>
            <person name="Becking T."/>
            <person name="Chebbi M.A."/>
            <person name="Giraud I."/>
            <person name="Moumen B."/>
            <person name="Laverre T."/>
            <person name="Caubet Y."/>
            <person name="Peccoud J."/>
            <person name="Gilbert C."/>
            <person name="Cordaux R."/>
        </authorList>
    </citation>
    <scope>NUCLEOTIDE SEQUENCE [LARGE SCALE GENOMIC DNA]</scope>
    <source>
        <strain evidence="1">ANa2</strain>
        <tissue evidence="1">Whole body excluding digestive tract and cuticle</tissue>
    </source>
</reference>
<organism evidence="1 2">
    <name type="scientific">Armadillidium nasatum</name>
    <dbReference type="NCBI Taxonomy" id="96803"/>
    <lineage>
        <taxon>Eukaryota</taxon>
        <taxon>Metazoa</taxon>
        <taxon>Ecdysozoa</taxon>
        <taxon>Arthropoda</taxon>
        <taxon>Crustacea</taxon>
        <taxon>Multicrustacea</taxon>
        <taxon>Malacostraca</taxon>
        <taxon>Eumalacostraca</taxon>
        <taxon>Peracarida</taxon>
        <taxon>Isopoda</taxon>
        <taxon>Oniscidea</taxon>
        <taxon>Crinocheta</taxon>
        <taxon>Armadillidiidae</taxon>
        <taxon>Armadillidium</taxon>
    </lineage>
</organism>
<accession>A0A5N5T6G5</accession>
<gene>
    <name evidence="1" type="ORF">Anas_06416</name>
</gene>